<evidence type="ECO:0000256" key="2">
    <source>
        <dbReference type="SAM" id="MobiDB-lite"/>
    </source>
</evidence>
<feature type="compositionally biased region" description="Basic and acidic residues" evidence="2">
    <location>
        <begin position="104"/>
        <end position="123"/>
    </location>
</feature>
<dbReference type="KEGG" id="rgu:A4W93_01075"/>
<name>A0A1W6L2W4_9BURK</name>
<dbReference type="AlphaFoldDB" id="A0A1W6L2W4"/>
<accession>A0A1W6L2W4</accession>
<proteinExistence type="predicted"/>
<evidence type="ECO:0000313" key="6">
    <source>
        <dbReference type="Proteomes" id="UP000193427"/>
    </source>
</evidence>
<keyword evidence="6" id="KW-1185">Reference proteome</keyword>
<keyword evidence="3" id="KW-0732">Signal</keyword>
<evidence type="ECO:0000256" key="3">
    <source>
        <dbReference type="SAM" id="SignalP"/>
    </source>
</evidence>
<dbReference type="InterPro" id="IPR025392">
    <property type="entry name" value="DUF4124"/>
</dbReference>
<reference evidence="5 6" key="1">
    <citation type="submission" date="2016-04" db="EMBL/GenBank/DDBJ databases">
        <title>Complete genome sequence of natural rubber-degrading, novel Gram-negative bacterium, Rhizobacter gummiphilus strain NS21.</title>
        <authorList>
            <person name="Tabata M."/>
            <person name="Kasai D."/>
            <person name="Fukuda M."/>
        </authorList>
    </citation>
    <scope>NUCLEOTIDE SEQUENCE [LARGE SCALE GENOMIC DNA]</scope>
    <source>
        <strain evidence="5 6">NS21</strain>
    </source>
</reference>
<feature type="domain" description="DUF4124" evidence="4">
    <location>
        <begin position="24"/>
        <end position="77"/>
    </location>
</feature>
<organism evidence="5 6">
    <name type="scientific">Piscinibacter gummiphilus</name>
    <dbReference type="NCBI Taxonomy" id="946333"/>
    <lineage>
        <taxon>Bacteria</taxon>
        <taxon>Pseudomonadati</taxon>
        <taxon>Pseudomonadota</taxon>
        <taxon>Betaproteobacteria</taxon>
        <taxon>Burkholderiales</taxon>
        <taxon>Sphaerotilaceae</taxon>
        <taxon>Piscinibacter</taxon>
    </lineage>
</organism>
<gene>
    <name evidence="5" type="ORF">A4W93_01075</name>
</gene>
<feature type="coiled-coil region" evidence="1">
    <location>
        <begin position="129"/>
        <end position="156"/>
    </location>
</feature>
<evidence type="ECO:0000259" key="4">
    <source>
        <dbReference type="Pfam" id="PF13511"/>
    </source>
</evidence>
<protein>
    <recommendedName>
        <fullName evidence="4">DUF4124 domain-containing protein</fullName>
    </recommendedName>
</protein>
<dbReference type="EMBL" id="CP015118">
    <property type="protein sequence ID" value="ARN18621.1"/>
    <property type="molecule type" value="Genomic_DNA"/>
</dbReference>
<feature type="region of interest" description="Disordered" evidence="2">
    <location>
        <begin position="216"/>
        <end position="236"/>
    </location>
</feature>
<feature type="chain" id="PRO_5043982989" description="DUF4124 domain-containing protein" evidence="3">
    <location>
        <begin position="34"/>
        <end position="236"/>
    </location>
</feature>
<dbReference type="Proteomes" id="UP000193427">
    <property type="component" value="Chromosome"/>
</dbReference>
<dbReference type="OrthoDB" id="8895482at2"/>
<dbReference type="Pfam" id="PF13511">
    <property type="entry name" value="DUF4124"/>
    <property type="match status" value="1"/>
</dbReference>
<feature type="region of interest" description="Disordered" evidence="2">
    <location>
        <begin position="98"/>
        <end position="123"/>
    </location>
</feature>
<evidence type="ECO:0000256" key="1">
    <source>
        <dbReference type="SAM" id="Coils"/>
    </source>
</evidence>
<evidence type="ECO:0000313" key="5">
    <source>
        <dbReference type="EMBL" id="ARN18621.1"/>
    </source>
</evidence>
<dbReference type="STRING" id="946333.A4W93_01075"/>
<feature type="signal peptide" evidence="3">
    <location>
        <begin position="1"/>
        <end position="33"/>
    </location>
</feature>
<sequence>MVPSSRLPALTLPAAGRVAAIAVLFCAAGGSQAAPNIYSCVDSNGRRLTSDRPIPECSAREQRLLNSDGSVRRVVPPTRTVDEQAEYEERERKAAAERAAQQDAVRRDRNLLSRFPDEATHRKAREAALDDVDKGVRFSENRLKELERERKPLLNESEFYAGKQIPLKLRQQLDANDAATEAQRALVQNQKDEIVRIDRIYDAELARLKRLWAGAAPGSLPVAPPPSSPPRKDASR</sequence>
<keyword evidence="1" id="KW-0175">Coiled coil</keyword>